<protein>
    <submittedName>
        <fullName evidence="4">Hypothetical_protein</fullName>
    </submittedName>
</protein>
<reference evidence="4 6" key="2">
    <citation type="submission" date="2024-07" db="EMBL/GenBank/DDBJ databases">
        <authorList>
            <person name="Akdeniz Z."/>
        </authorList>
    </citation>
    <scope>NUCLEOTIDE SEQUENCE [LARGE SCALE GENOMIC DNA]</scope>
</reference>
<proteinExistence type="predicted"/>
<evidence type="ECO:0000313" key="4">
    <source>
        <dbReference type="EMBL" id="CAL6043905.1"/>
    </source>
</evidence>
<feature type="transmembrane region" description="Helical" evidence="1">
    <location>
        <begin position="73"/>
        <end position="97"/>
    </location>
</feature>
<feature type="transmembrane region" description="Helical" evidence="1">
    <location>
        <begin position="20"/>
        <end position="36"/>
    </location>
</feature>
<name>A0AA86PPU9_9EUKA</name>
<gene>
    <name evidence="2" type="ORF">HINF_LOCUS26557</name>
    <name evidence="3" type="ORF">HINF_LOCUS27708</name>
    <name evidence="4" type="ORF">HINF_LOCUS40302</name>
    <name evidence="5" type="ORF">HINF_LOCUS77987</name>
</gene>
<accession>A0AA86PPU9</accession>
<feature type="transmembrane region" description="Helical" evidence="1">
    <location>
        <begin position="109"/>
        <end position="130"/>
    </location>
</feature>
<dbReference type="EMBL" id="CATOUU010000672">
    <property type="protein sequence ID" value="CAI9940063.1"/>
    <property type="molecule type" value="Genomic_DNA"/>
</dbReference>
<keyword evidence="1" id="KW-0812">Transmembrane</keyword>
<feature type="transmembrane region" description="Helical" evidence="1">
    <location>
        <begin position="191"/>
        <end position="208"/>
    </location>
</feature>
<evidence type="ECO:0000313" key="6">
    <source>
        <dbReference type="Proteomes" id="UP001642409"/>
    </source>
</evidence>
<dbReference type="EMBL" id="CAXDID020000158">
    <property type="protein sequence ID" value="CAL6043905.1"/>
    <property type="molecule type" value="Genomic_DNA"/>
</dbReference>
<sequence length="209" mass="23644">MDSSPQVFVFASTSSRVAQLFQTFMVLLSMFLYLRPTQLLPSVLFQQNFSQTIMVFMSPLLLARFSVQKCLTVLFNCLIQVRGPFSPVSALISLVLISLIKPDYQAEKIIISFPTAIVCTQFFNVLFSFLKWTYYETAVESVPKVNLFFVLPRILMMFQGILKENIYMLLADLSIVAVILSEKIINDEISSFMIGVGVFETIVAAVLFV</sequence>
<dbReference type="EMBL" id="CATOUU010000657">
    <property type="protein sequence ID" value="CAI9938912.1"/>
    <property type="molecule type" value="Genomic_DNA"/>
</dbReference>
<dbReference type="Proteomes" id="UP001642409">
    <property type="component" value="Unassembled WGS sequence"/>
</dbReference>
<dbReference type="AlphaFoldDB" id="A0AA86PPU9"/>
<keyword evidence="1" id="KW-1133">Transmembrane helix</keyword>
<reference evidence="2" key="1">
    <citation type="submission" date="2023-06" db="EMBL/GenBank/DDBJ databases">
        <authorList>
            <person name="Kurt Z."/>
        </authorList>
    </citation>
    <scope>NUCLEOTIDE SEQUENCE</scope>
</reference>
<feature type="transmembrane region" description="Helical" evidence="1">
    <location>
        <begin position="48"/>
        <end position="67"/>
    </location>
</feature>
<evidence type="ECO:0000313" key="5">
    <source>
        <dbReference type="EMBL" id="CAL6114466.1"/>
    </source>
</evidence>
<evidence type="ECO:0000256" key="1">
    <source>
        <dbReference type="SAM" id="Phobius"/>
    </source>
</evidence>
<keyword evidence="1" id="KW-0472">Membrane</keyword>
<comment type="caution">
    <text evidence="2">The sequence shown here is derived from an EMBL/GenBank/DDBJ whole genome shotgun (WGS) entry which is preliminary data.</text>
</comment>
<feature type="transmembrane region" description="Helical" evidence="1">
    <location>
        <begin position="142"/>
        <end position="159"/>
    </location>
</feature>
<evidence type="ECO:0000313" key="2">
    <source>
        <dbReference type="EMBL" id="CAI9938912.1"/>
    </source>
</evidence>
<keyword evidence="6" id="KW-1185">Reference proteome</keyword>
<organism evidence="2">
    <name type="scientific">Hexamita inflata</name>
    <dbReference type="NCBI Taxonomy" id="28002"/>
    <lineage>
        <taxon>Eukaryota</taxon>
        <taxon>Metamonada</taxon>
        <taxon>Diplomonadida</taxon>
        <taxon>Hexamitidae</taxon>
        <taxon>Hexamitinae</taxon>
        <taxon>Hexamita</taxon>
    </lineage>
</organism>
<dbReference type="EMBL" id="CAXDID020000798">
    <property type="protein sequence ID" value="CAL6114466.1"/>
    <property type="molecule type" value="Genomic_DNA"/>
</dbReference>
<evidence type="ECO:0000313" key="3">
    <source>
        <dbReference type="EMBL" id="CAI9940063.1"/>
    </source>
</evidence>